<reference evidence="1" key="1">
    <citation type="submission" date="2014-09" db="EMBL/GenBank/DDBJ databases">
        <authorList>
            <person name="Magalhaes I.L.F."/>
            <person name="Oliveira U."/>
            <person name="Santos F.R."/>
            <person name="Vidigal T.H.D.A."/>
            <person name="Brescovit A.D."/>
            <person name="Santos A.J."/>
        </authorList>
    </citation>
    <scope>NUCLEOTIDE SEQUENCE</scope>
    <source>
        <tissue evidence="1">Shoot tissue taken approximately 20 cm above the soil surface</tissue>
    </source>
</reference>
<dbReference type="AlphaFoldDB" id="A0A0A9C2Q7"/>
<protein>
    <submittedName>
        <fullName evidence="1">Uncharacterized protein</fullName>
    </submittedName>
</protein>
<dbReference type="EMBL" id="GBRH01229152">
    <property type="protein sequence ID" value="JAD68743.1"/>
    <property type="molecule type" value="Transcribed_RNA"/>
</dbReference>
<evidence type="ECO:0000313" key="1">
    <source>
        <dbReference type="EMBL" id="JAD68743.1"/>
    </source>
</evidence>
<organism evidence="1">
    <name type="scientific">Arundo donax</name>
    <name type="common">Giant reed</name>
    <name type="synonym">Donax arundinaceus</name>
    <dbReference type="NCBI Taxonomy" id="35708"/>
    <lineage>
        <taxon>Eukaryota</taxon>
        <taxon>Viridiplantae</taxon>
        <taxon>Streptophyta</taxon>
        <taxon>Embryophyta</taxon>
        <taxon>Tracheophyta</taxon>
        <taxon>Spermatophyta</taxon>
        <taxon>Magnoliopsida</taxon>
        <taxon>Liliopsida</taxon>
        <taxon>Poales</taxon>
        <taxon>Poaceae</taxon>
        <taxon>PACMAD clade</taxon>
        <taxon>Arundinoideae</taxon>
        <taxon>Arundineae</taxon>
        <taxon>Arundo</taxon>
    </lineage>
</organism>
<proteinExistence type="predicted"/>
<name>A0A0A9C2Q7_ARUDO</name>
<sequence>MNINNRTSRNKLDKQVSTFSTLKQVVG</sequence>
<accession>A0A0A9C2Q7</accession>
<reference evidence="1" key="2">
    <citation type="journal article" date="2015" name="Data Brief">
        <title>Shoot transcriptome of the giant reed, Arundo donax.</title>
        <authorList>
            <person name="Barrero R.A."/>
            <person name="Guerrero F.D."/>
            <person name="Moolhuijzen P."/>
            <person name="Goolsby J.A."/>
            <person name="Tidwell J."/>
            <person name="Bellgard S.E."/>
            <person name="Bellgard M.I."/>
        </authorList>
    </citation>
    <scope>NUCLEOTIDE SEQUENCE</scope>
    <source>
        <tissue evidence="1">Shoot tissue taken approximately 20 cm above the soil surface</tissue>
    </source>
</reference>